<name>A0A1G9RB14_9BACT</name>
<dbReference type="RefSeq" id="WP_089686634.1">
    <property type="nucleotide sequence ID" value="NZ_FNFO01000011.1"/>
</dbReference>
<accession>A0A1G9RB14</accession>
<sequence length="245" mass="27134">MQKFTLFLLALLVLAGCDNFSSGDADFGTTDGVGGSTARFAISGNYLYTVDDQTLRLFNIQDPNNPLFEKVVPIGTNIETIFPKGNQLFIGSSVGMHIYDISQPADPRWLSTYEHVFSCDPVVADERYAYVTLSSDRTMCGWGLNQLDIIDIENPAMPTLVQSYDMTAPKGLGVTDSLLFVCDDGLKVFGKKDVTRLHQLQHFRIEAHDLIPLDGTLMVIGSDALYQYRYEGDSLQLLSKLDIAI</sequence>
<evidence type="ECO:0000313" key="3">
    <source>
        <dbReference type="EMBL" id="SDM20414.1"/>
    </source>
</evidence>
<keyword evidence="2" id="KW-0732">Signal</keyword>
<protein>
    <recommendedName>
        <fullName evidence="1">Type IV secretion system putative lipoprotein virB7</fullName>
    </recommendedName>
</protein>
<evidence type="ECO:0000313" key="4">
    <source>
        <dbReference type="Proteomes" id="UP000198510"/>
    </source>
</evidence>
<dbReference type="Pfam" id="PF08309">
    <property type="entry name" value="LVIVD"/>
    <property type="match status" value="3"/>
</dbReference>
<dbReference type="PROSITE" id="PS51257">
    <property type="entry name" value="PROKAR_LIPOPROTEIN"/>
    <property type="match status" value="1"/>
</dbReference>
<reference evidence="3 4" key="1">
    <citation type="submission" date="2016-10" db="EMBL/GenBank/DDBJ databases">
        <authorList>
            <person name="de Groot N.N."/>
        </authorList>
    </citation>
    <scope>NUCLEOTIDE SEQUENCE [LARGE SCALE GENOMIC DNA]</scope>
    <source>
        <strain evidence="3 4">DSM 25186</strain>
    </source>
</reference>
<gene>
    <name evidence="3" type="ORF">SAMN05421823_11197</name>
</gene>
<dbReference type="InterPro" id="IPR011044">
    <property type="entry name" value="Quino_amine_DH_bsu"/>
</dbReference>
<organism evidence="3 4">
    <name type="scientific">Catalinimonas alkaloidigena</name>
    <dbReference type="NCBI Taxonomy" id="1075417"/>
    <lineage>
        <taxon>Bacteria</taxon>
        <taxon>Pseudomonadati</taxon>
        <taxon>Bacteroidota</taxon>
        <taxon>Cytophagia</taxon>
        <taxon>Cytophagales</taxon>
        <taxon>Catalimonadaceae</taxon>
        <taxon>Catalinimonas</taxon>
    </lineage>
</organism>
<dbReference type="InterPro" id="IPR013211">
    <property type="entry name" value="LVIVD"/>
</dbReference>
<proteinExistence type="predicted"/>
<dbReference type="SUPFAM" id="SSF50969">
    <property type="entry name" value="YVTN repeat-like/Quinoprotein amine dehydrogenase"/>
    <property type="match status" value="1"/>
</dbReference>
<evidence type="ECO:0000256" key="2">
    <source>
        <dbReference type="ARBA" id="ARBA00022729"/>
    </source>
</evidence>
<dbReference type="EMBL" id="FNFO01000011">
    <property type="protein sequence ID" value="SDM20414.1"/>
    <property type="molecule type" value="Genomic_DNA"/>
</dbReference>
<keyword evidence="4" id="KW-1185">Reference proteome</keyword>
<dbReference type="OrthoDB" id="1521841at2"/>
<dbReference type="Pfam" id="PF08139">
    <property type="entry name" value="LPAM_1"/>
    <property type="match status" value="1"/>
</dbReference>
<dbReference type="InterPro" id="IPR012640">
    <property type="entry name" value="Membr_lipoprot_lipid_attach_CS"/>
</dbReference>
<dbReference type="STRING" id="1075417.SAMN05421823_11197"/>
<dbReference type="Proteomes" id="UP000198510">
    <property type="component" value="Unassembled WGS sequence"/>
</dbReference>
<dbReference type="AlphaFoldDB" id="A0A1G9RB14"/>
<evidence type="ECO:0000256" key="1">
    <source>
        <dbReference type="ARBA" id="ARBA00017922"/>
    </source>
</evidence>